<keyword evidence="1" id="KW-1185">Reference proteome</keyword>
<proteinExistence type="predicted"/>
<reference evidence="2" key="1">
    <citation type="submission" date="2019-12" db="UniProtKB">
        <authorList>
            <consortium name="WormBaseParasite"/>
        </authorList>
    </citation>
    <scope>IDENTIFICATION</scope>
</reference>
<sequence length="106" mass="12289">MVVLQLHRGDRQMKSLIVKIRREKEMANILLEFVATRSLRWQKTTEETVVVEEGPLHLLPYIRNKSCQVECNLSSKQPLRSDGNGMPHYLYEGVTISLNAFSYIIE</sequence>
<dbReference type="WBParaSite" id="TMUE_3000012314.1">
    <property type="protein sequence ID" value="TMUE_3000012314.1"/>
    <property type="gene ID" value="WBGene00285900"/>
</dbReference>
<evidence type="ECO:0000313" key="2">
    <source>
        <dbReference type="WBParaSite" id="TMUE_3000012314.1"/>
    </source>
</evidence>
<name>A0A5S6QYZ0_TRIMR</name>
<accession>A0A5S6QYZ0</accession>
<protein>
    <submittedName>
        <fullName evidence="2">Uncharacterized protein</fullName>
    </submittedName>
</protein>
<organism evidence="1 2">
    <name type="scientific">Trichuris muris</name>
    <name type="common">Mouse whipworm</name>
    <dbReference type="NCBI Taxonomy" id="70415"/>
    <lineage>
        <taxon>Eukaryota</taxon>
        <taxon>Metazoa</taxon>
        <taxon>Ecdysozoa</taxon>
        <taxon>Nematoda</taxon>
        <taxon>Enoplea</taxon>
        <taxon>Dorylaimia</taxon>
        <taxon>Trichinellida</taxon>
        <taxon>Trichuridae</taxon>
        <taxon>Trichuris</taxon>
    </lineage>
</organism>
<evidence type="ECO:0000313" key="1">
    <source>
        <dbReference type="Proteomes" id="UP000046395"/>
    </source>
</evidence>
<dbReference type="AlphaFoldDB" id="A0A5S6QYZ0"/>
<dbReference type="Proteomes" id="UP000046395">
    <property type="component" value="Unassembled WGS sequence"/>
</dbReference>